<dbReference type="EMBL" id="JAECSB010000097">
    <property type="protein sequence ID" value="MBH5147093.1"/>
    <property type="molecule type" value="Genomic_DNA"/>
</dbReference>
<feature type="signal peptide" evidence="2">
    <location>
        <begin position="1"/>
        <end position="25"/>
    </location>
</feature>
<dbReference type="KEGG" id="reb:XU06_14430"/>
<evidence type="ECO:0000313" key="5">
    <source>
        <dbReference type="EMBL" id="WGV46937.1"/>
    </source>
</evidence>
<protein>
    <submittedName>
        <fullName evidence="4">DMT family transporter</fullName>
    </submittedName>
</protein>
<dbReference type="EMBL" id="MRBO01000364">
    <property type="protein sequence ID" value="KAB2585124.1"/>
    <property type="molecule type" value="Genomic_DNA"/>
</dbReference>
<dbReference type="OMA" id="AREWMWA"/>
<feature type="transmembrane region" description="Helical" evidence="1">
    <location>
        <begin position="160"/>
        <end position="179"/>
    </location>
</feature>
<sequence length="293" mass="29998">MGDLPLISVLCALVAALLFACASVAQQRAASAVPEGEALVASLIRSPRWWAGLIGDGGGYVMQAVALSLGSVLVVQPLIVTSLLFALPLSARFSGIRITRSAWSLAIMLAISLAIFLVVGDPTEGDSNAPWSDWAVPLTITVAVAVVATIGGLSKLDGGWRALLLGSAAGIFYGVAVAFTKYVTDLLGHGVVGVISAWQTWALIASGAIGVYLQQRAFQVGPLSASLPALTIGEPIAAIFLGMTVLDERLRVDGPGIALIGCAVAVMIMTTIALSRSQARDTEGATAESTVGS</sequence>
<dbReference type="GeneID" id="57486962"/>
<gene>
    <name evidence="3" type="ORF">BS297_12015</name>
    <name evidence="4" type="ORF">I3517_31265</name>
    <name evidence="5" type="ORF">QIE55_15185</name>
</gene>
<keyword evidence="1" id="KW-1133">Transmembrane helix</keyword>
<feature type="transmembrane region" description="Helical" evidence="1">
    <location>
        <begin position="257"/>
        <end position="274"/>
    </location>
</feature>
<feature type="transmembrane region" description="Helical" evidence="1">
    <location>
        <begin position="101"/>
        <end position="119"/>
    </location>
</feature>
<name>A0A0C2ZU98_RHOER</name>
<reference evidence="3 6" key="1">
    <citation type="journal article" date="2017" name="Poromechanics V (2013)">
        <title>Genomic Characterization of the Arsenic-Tolerant Actinobacterium, &lt;i&gt;Rhodococcus erythropolis&lt;/i&gt; S43.</title>
        <authorList>
            <person name="Retamal-Morales G."/>
            <person name="Mehnert M."/>
            <person name="Schwabe R."/>
            <person name="Tischler D."/>
            <person name="Schloemann M."/>
            <person name="Levican G.J."/>
        </authorList>
    </citation>
    <scope>NUCLEOTIDE SEQUENCE [LARGE SCALE GENOMIC DNA]</scope>
    <source>
        <strain evidence="3 6">S43</strain>
    </source>
</reference>
<dbReference type="RefSeq" id="WP_020907757.1">
    <property type="nucleotide sequence ID" value="NZ_BHXB01000001.1"/>
</dbReference>
<proteinExistence type="predicted"/>
<dbReference type="Proteomes" id="UP001230933">
    <property type="component" value="Chromosome"/>
</dbReference>
<dbReference type="PANTHER" id="PTHR40761">
    <property type="entry name" value="CONSERVED INTEGRAL MEMBRANE ALANINE VALINE AND LEUCINE RICH PROTEIN-RELATED"/>
    <property type="match status" value="1"/>
</dbReference>
<dbReference type="EMBL" id="CP124545">
    <property type="protein sequence ID" value="WGV46937.1"/>
    <property type="molecule type" value="Genomic_DNA"/>
</dbReference>
<dbReference type="AlphaFoldDB" id="A0A0C2ZU98"/>
<organism evidence="3 6">
    <name type="scientific">Rhodococcus erythropolis</name>
    <name type="common">Arthrobacter picolinophilus</name>
    <dbReference type="NCBI Taxonomy" id="1833"/>
    <lineage>
        <taxon>Bacteria</taxon>
        <taxon>Bacillati</taxon>
        <taxon>Actinomycetota</taxon>
        <taxon>Actinomycetes</taxon>
        <taxon>Mycobacteriales</taxon>
        <taxon>Nocardiaceae</taxon>
        <taxon>Rhodococcus</taxon>
        <taxon>Rhodococcus erythropolis group</taxon>
    </lineage>
</organism>
<reference evidence="4 7" key="2">
    <citation type="submission" date="2020-12" db="EMBL/GenBank/DDBJ databases">
        <title>Draft genome sequence of furan degrading bacterial strain FUR100.</title>
        <authorList>
            <person name="Woiski C."/>
        </authorList>
    </citation>
    <scope>NUCLEOTIDE SEQUENCE [LARGE SCALE GENOMIC DNA]</scope>
    <source>
        <strain evidence="4 7">FUR100</strain>
    </source>
</reference>
<feature type="transmembrane region" description="Helical" evidence="1">
    <location>
        <begin position="134"/>
        <end position="153"/>
    </location>
</feature>
<keyword evidence="1" id="KW-0472">Membrane</keyword>
<feature type="transmembrane region" description="Helical" evidence="1">
    <location>
        <begin position="225"/>
        <end position="245"/>
    </location>
</feature>
<reference evidence="5" key="3">
    <citation type="submission" date="2023-08" db="EMBL/GenBank/DDBJ databases">
        <title>Isolation and Characterization of Rhodococcus erythropolis MGMM8.</title>
        <authorList>
            <person name="Diabankana R.G.C."/>
            <person name="Afordoanyi D.M."/>
            <person name="Validov S.Z."/>
        </authorList>
    </citation>
    <scope>NUCLEOTIDE SEQUENCE</scope>
    <source>
        <strain evidence="5">MGMM8</strain>
    </source>
</reference>
<feature type="transmembrane region" description="Helical" evidence="1">
    <location>
        <begin position="64"/>
        <end position="89"/>
    </location>
</feature>
<evidence type="ECO:0000313" key="6">
    <source>
        <dbReference type="Proteomes" id="UP000325576"/>
    </source>
</evidence>
<dbReference type="NCBIfam" id="NF038012">
    <property type="entry name" value="DMT_1"/>
    <property type="match status" value="1"/>
</dbReference>
<keyword evidence="7" id="KW-1185">Reference proteome</keyword>
<dbReference type="PANTHER" id="PTHR40761:SF1">
    <property type="entry name" value="CONSERVED INTEGRAL MEMBRANE ALANINE VALINE AND LEUCINE RICH PROTEIN-RELATED"/>
    <property type="match status" value="1"/>
</dbReference>
<evidence type="ECO:0000256" key="2">
    <source>
        <dbReference type="SAM" id="SignalP"/>
    </source>
</evidence>
<feature type="transmembrane region" description="Helical" evidence="1">
    <location>
        <begin position="191"/>
        <end position="213"/>
    </location>
</feature>
<feature type="chain" id="PRO_5044541316" evidence="2">
    <location>
        <begin position="26"/>
        <end position="293"/>
    </location>
</feature>
<dbReference type="Proteomes" id="UP000627573">
    <property type="component" value="Unassembled WGS sequence"/>
</dbReference>
<accession>A0A0C2ZU98</accession>
<keyword evidence="2" id="KW-0732">Signal</keyword>
<evidence type="ECO:0000256" key="1">
    <source>
        <dbReference type="SAM" id="Phobius"/>
    </source>
</evidence>
<evidence type="ECO:0000313" key="4">
    <source>
        <dbReference type="EMBL" id="MBH5147093.1"/>
    </source>
</evidence>
<evidence type="ECO:0000313" key="3">
    <source>
        <dbReference type="EMBL" id="KAB2585124.1"/>
    </source>
</evidence>
<dbReference type="Proteomes" id="UP000325576">
    <property type="component" value="Unassembled WGS sequence"/>
</dbReference>
<evidence type="ECO:0000313" key="7">
    <source>
        <dbReference type="Proteomes" id="UP000627573"/>
    </source>
</evidence>
<keyword evidence="1" id="KW-0812">Transmembrane</keyword>